<evidence type="ECO:0000256" key="2">
    <source>
        <dbReference type="ARBA" id="ARBA00022741"/>
    </source>
</evidence>
<protein>
    <submittedName>
        <fullName evidence="5">Daunorubicin/doxorubicin resistance ATP-binding protein DrrA</fullName>
        <ecNumber evidence="5">3.6.3.-</ecNumber>
    </submittedName>
</protein>
<dbReference type="AlphaFoldDB" id="A0A1S1HK70"/>
<keyword evidence="3 5" id="KW-0067">ATP-binding</keyword>
<dbReference type="InterPro" id="IPR027417">
    <property type="entry name" value="P-loop_NTPase"/>
</dbReference>
<dbReference type="RefSeq" id="WP_206377789.1">
    <property type="nucleotide sequence ID" value="NZ_MIPT01000001.1"/>
</dbReference>
<evidence type="ECO:0000259" key="4">
    <source>
        <dbReference type="PROSITE" id="PS50893"/>
    </source>
</evidence>
<dbReference type="EMBL" id="MIPT01000001">
    <property type="protein sequence ID" value="OHT21806.1"/>
    <property type="molecule type" value="Genomic_DNA"/>
</dbReference>
<keyword evidence="1" id="KW-0813">Transport</keyword>
<organism evidence="5 6">
    <name type="scientific">Edaphosphingomonas haloaromaticamans</name>
    <dbReference type="NCBI Taxonomy" id="653954"/>
    <lineage>
        <taxon>Bacteria</taxon>
        <taxon>Pseudomonadati</taxon>
        <taxon>Pseudomonadota</taxon>
        <taxon>Alphaproteobacteria</taxon>
        <taxon>Sphingomonadales</taxon>
        <taxon>Rhizorhabdaceae</taxon>
        <taxon>Edaphosphingomonas</taxon>
    </lineage>
</organism>
<gene>
    <name evidence="5" type="primary">drrA_3</name>
    <name evidence="5" type="ORF">BHE75_03817</name>
</gene>
<dbReference type="InterPro" id="IPR050763">
    <property type="entry name" value="ABC_transporter_ATP-binding"/>
</dbReference>
<keyword evidence="6" id="KW-1185">Reference proteome</keyword>
<sequence>MTELNTAIDQAASPGIPAGNAGLVIQTSELSKSFDGRVVVDRVDLQIHSREIFGLIGPNGAGKSTLIKMLTTLLPPSAGNARVAGYDLAREPRAVRSHIGYVPQLLSADGALTGYENLLLSARLYLIPRAQRSQRIREALERTELTDAAGRLAQHYSGGMLRRLEIAQSTMHRPALLIMDEPTVGLDPVARNTVWAHVRNLRDRYGTTILLTTHVMEEADALCDRVGILHHGRLEHVGTPAELKAGIGPDATLDDVFARIAGGDEQTGGNMHDVLQTRRSAAEHG</sequence>
<dbReference type="SMART" id="SM00382">
    <property type="entry name" value="AAA"/>
    <property type="match status" value="1"/>
</dbReference>
<dbReference type="GO" id="GO:0005524">
    <property type="term" value="F:ATP binding"/>
    <property type="evidence" value="ECO:0007669"/>
    <property type="project" value="UniProtKB-KW"/>
</dbReference>
<keyword evidence="2" id="KW-0547">Nucleotide-binding</keyword>
<accession>A0A1S1HK70</accession>
<dbReference type="SUPFAM" id="SSF52540">
    <property type="entry name" value="P-loop containing nucleoside triphosphate hydrolases"/>
    <property type="match status" value="1"/>
</dbReference>
<dbReference type="InterPro" id="IPR003439">
    <property type="entry name" value="ABC_transporter-like_ATP-bd"/>
</dbReference>
<evidence type="ECO:0000313" key="5">
    <source>
        <dbReference type="EMBL" id="OHT21806.1"/>
    </source>
</evidence>
<evidence type="ECO:0000256" key="3">
    <source>
        <dbReference type="ARBA" id="ARBA00022840"/>
    </source>
</evidence>
<dbReference type="Gene3D" id="3.40.50.300">
    <property type="entry name" value="P-loop containing nucleotide triphosphate hydrolases"/>
    <property type="match status" value="1"/>
</dbReference>
<evidence type="ECO:0000256" key="1">
    <source>
        <dbReference type="ARBA" id="ARBA00022448"/>
    </source>
</evidence>
<dbReference type="Pfam" id="PF00005">
    <property type="entry name" value="ABC_tran"/>
    <property type="match status" value="1"/>
</dbReference>
<evidence type="ECO:0000313" key="6">
    <source>
        <dbReference type="Proteomes" id="UP000179467"/>
    </source>
</evidence>
<dbReference type="InterPro" id="IPR017871">
    <property type="entry name" value="ABC_transporter-like_CS"/>
</dbReference>
<dbReference type="Proteomes" id="UP000179467">
    <property type="component" value="Unassembled WGS sequence"/>
</dbReference>
<comment type="caution">
    <text evidence="5">The sequence shown here is derived from an EMBL/GenBank/DDBJ whole genome shotgun (WGS) entry which is preliminary data.</text>
</comment>
<dbReference type="PROSITE" id="PS50893">
    <property type="entry name" value="ABC_TRANSPORTER_2"/>
    <property type="match status" value="1"/>
</dbReference>
<dbReference type="PANTHER" id="PTHR42711">
    <property type="entry name" value="ABC TRANSPORTER ATP-BINDING PROTEIN"/>
    <property type="match status" value="1"/>
</dbReference>
<dbReference type="GO" id="GO:0016887">
    <property type="term" value="F:ATP hydrolysis activity"/>
    <property type="evidence" value="ECO:0007669"/>
    <property type="project" value="InterPro"/>
</dbReference>
<dbReference type="InterPro" id="IPR003593">
    <property type="entry name" value="AAA+_ATPase"/>
</dbReference>
<proteinExistence type="predicted"/>
<reference evidence="5 6" key="1">
    <citation type="submission" date="2016-09" db="EMBL/GenBank/DDBJ databases">
        <title>Metabolic pathway, cell adaptation mechanisms and a novel monoxygenase revealed through proteogenomic-transcription analysis of a Sphingomonas haloaromaticamans strain degrading the fungicide ortho-phenylphenol.</title>
        <authorList>
            <person name="Perruchon C."/>
            <person name="Papadopoulou E.S."/>
            <person name="Rousidou C."/>
            <person name="Vasileiadis S."/>
            <person name="Tanou G."/>
            <person name="Amoutzias G."/>
            <person name="Molassiotis A."/>
            <person name="Karpouzas D.G."/>
        </authorList>
    </citation>
    <scope>NUCLEOTIDE SEQUENCE [LARGE SCALE GENOMIC DNA]</scope>
    <source>
        <strain evidence="5 6">P3</strain>
    </source>
</reference>
<dbReference type="EC" id="3.6.3.-" evidence="5"/>
<dbReference type="PANTHER" id="PTHR42711:SF18">
    <property type="entry name" value="ABC TRANSPORTER, ATP-BINDING PROTEIN"/>
    <property type="match status" value="1"/>
</dbReference>
<name>A0A1S1HK70_9SPHN</name>
<dbReference type="PROSITE" id="PS00211">
    <property type="entry name" value="ABC_TRANSPORTER_1"/>
    <property type="match status" value="1"/>
</dbReference>
<feature type="domain" description="ABC transporter" evidence="4">
    <location>
        <begin position="25"/>
        <end position="256"/>
    </location>
</feature>
<keyword evidence="5" id="KW-0378">Hydrolase</keyword>